<name>A0A6L8LR34_9RHOB</name>
<dbReference type="Pfam" id="PF03934">
    <property type="entry name" value="T2SSK"/>
    <property type="match status" value="1"/>
</dbReference>
<feature type="domain" description="T2SS protein K second SAM-like" evidence="12">
    <location>
        <begin position="196"/>
        <end position="246"/>
    </location>
</feature>
<dbReference type="InterPro" id="IPR038072">
    <property type="entry name" value="GspK_central_sf"/>
</dbReference>
<evidence type="ECO:0000259" key="12">
    <source>
        <dbReference type="Pfam" id="PF03934"/>
    </source>
</evidence>
<evidence type="ECO:0000256" key="4">
    <source>
        <dbReference type="ARBA" id="ARBA00022475"/>
    </source>
</evidence>
<evidence type="ECO:0000256" key="5">
    <source>
        <dbReference type="ARBA" id="ARBA00022519"/>
    </source>
</evidence>
<feature type="transmembrane region" description="Helical" evidence="11">
    <location>
        <begin position="6"/>
        <end position="27"/>
    </location>
</feature>
<evidence type="ECO:0000256" key="10">
    <source>
        <dbReference type="PIRNR" id="PIRNR002786"/>
    </source>
</evidence>
<comment type="similarity">
    <text evidence="2 10">Belongs to the GSP K family.</text>
</comment>
<evidence type="ECO:0000256" key="2">
    <source>
        <dbReference type="ARBA" id="ARBA00007246"/>
    </source>
</evidence>
<keyword evidence="4 10" id="KW-1003">Cell membrane</keyword>
<evidence type="ECO:0000256" key="11">
    <source>
        <dbReference type="SAM" id="Phobius"/>
    </source>
</evidence>
<dbReference type="InterPro" id="IPR005628">
    <property type="entry name" value="GspK"/>
</dbReference>
<dbReference type="GO" id="GO:0009306">
    <property type="term" value="P:protein secretion"/>
    <property type="evidence" value="ECO:0007669"/>
    <property type="project" value="InterPro"/>
</dbReference>
<dbReference type="Gene3D" id="1.10.40.60">
    <property type="entry name" value="EpsJ-like"/>
    <property type="match status" value="2"/>
</dbReference>
<keyword evidence="6 11" id="KW-0812">Transmembrane</keyword>
<evidence type="ECO:0000313" key="14">
    <source>
        <dbReference type="EMBL" id="MYM55952.1"/>
    </source>
</evidence>
<feature type="domain" description="T2SS protein K first SAM-like" evidence="13">
    <location>
        <begin position="98"/>
        <end position="191"/>
    </location>
</feature>
<evidence type="ECO:0000256" key="6">
    <source>
        <dbReference type="ARBA" id="ARBA00022692"/>
    </source>
</evidence>
<accession>A0A6L8LR34</accession>
<dbReference type="PIRSF" id="PIRSF002786">
    <property type="entry name" value="XcpX"/>
    <property type="match status" value="1"/>
</dbReference>
<evidence type="ECO:0000256" key="8">
    <source>
        <dbReference type="ARBA" id="ARBA00022989"/>
    </source>
</evidence>
<evidence type="ECO:0000256" key="9">
    <source>
        <dbReference type="ARBA" id="ARBA00023136"/>
    </source>
</evidence>
<dbReference type="Gene3D" id="3.30.1300.30">
    <property type="entry name" value="GSPII I/J protein-like"/>
    <property type="match status" value="1"/>
</dbReference>
<comment type="subcellular location">
    <subcellularLocation>
        <location evidence="1 10">Cell inner membrane</location>
    </subcellularLocation>
</comment>
<reference evidence="14 15" key="1">
    <citation type="submission" date="2020-01" db="EMBL/GenBank/DDBJ databases">
        <authorList>
            <person name="Chen S."/>
        </authorList>
    </citation>
    <scope>NUCLEOTIDE SEQUENCE [LARGE SCALE GENOMIC DNA]</scope>
    <source>
        <strain evidence="14 15">GS-10</strain>
    </source>
</reference>
<dbReference type="Proteomes" id="UP000479043">
    <property type="component" value="Unassembled WGS sequence"/>
</dbReference>
<keyword evidence="3 10" id="KW-0813">Transport</keyword>
<dbReference type="Pfam" id="PF21687">
    <property type="entry name" value="T2SSK_1st"/>
    <property type="match status" value="1"/>
</dbReference>
<dbReference type="SUPFAM" id="SSF158544">
    <property type="entry name" value="GspK insert domain-like"/>
    <property type="match status" value="1"/>
</dbReference>
<gene>
    <name evidence="14" type="primary">gspK</name>
    <name evidence="14" type="ORF">GR167_11615</name>
</gene>
<dbReference type="RefSeq" id="WP_160973666.1">
    <property type="nucleotide sequence ID" value="NZ_WWEN01000004.1"/>
</dbReference>
<dbReference type="AlphaFoldDB" id="A0A6L8LR34"/>
<sequence>MKDRGFVLINALVIVAALAAVAVLLLIRAETGRVRLQAGMEAEQLTLGLDAFEALAVTLLMRDANPAVDHAGEDWARTGREVTLARGSVAGQISDLQGLFNVNWLADPENAWAGPAFDRLLTRLAVPSDAGAAIRDFVSPGGPDNRDAFLRLDPPLAPVGGSIVMVDQLQSLPGLSPRAYARLRPFLAALPGDSRLNVNTAPKDILAALLPELPGAALDRIVSGRDRTPFRSAEAFLTEVGLARPGEDAEEAPEAADDPAIIGADHVAVGSDWFRAEITARLAGRSAERVTVIHRPAPPRRPEIAWRISRRP</sequence>
<dbReference type="NCBIfam" id="NF037980">
    <property type="entry name" value="T2SS_GspK"/>
    <property type="match status" value="1"/>
</dbReference>
<dbReference type="SUPFAM" id="SSF54523">
    <property type="entry name" value="Pili subunits"/>
    <property type="match status" value="1"/>
</dbReference>
<evidence type="ECO:0000256" key="3">
    <source>
        <dbReference type="ARBA" id="ARBA00022448"/>
    </source>
</evidence>
<dbReference type="InterPro" id="IPR049031">
    <property type="entry name" value="T2SSK_SAM-like_1st"/>
</dbReference>
<comment type="caution">
    <text evidence="14">The sequence shown here is derived from an EMBL/GenBank/DDBJ whole genome shotgun (WGS) entry which is preliminary data.</text>
</comment>
<dbReference type="EMBL" id="WWEN01000004">
    <property type="protein sequence ID" value="MYM55952.1"/>
    <property type="molecule type" value="Genomic_DNA"/>
</dbReference>
<keyword evidence="9 10" id="KW-0472">Membrane</keyword>
<keyword evidence="5 10" id="KW-0997">Cell inner membrane</keyword>
<evidence type="ECO:0000259" key="13">
    <source>
        <dbReference type="Pfam" id="PF21687"/>
    </source>
</evidence>
<keyword evidence="15" id="KW-1185">Reference proteome</keyword>
<dbReference type="GO" id="GO:0005886">
    <property type="term" value="C:plasma membrane"/>
    <property type="evidence" value="ECO:0007669"/>
    <property type="project" value="UniProtKB-SubCell"/>
</dbReference>
<evidence type="ECO:0000256" key="7">
    <source>
        <dbReference type="ARBA" id="ARBA00022927"/>
    </source>
</evidence>
<keyword evidence="7" id="KW-0653">Protein transport</keyword>
<evidence type="ECO:0000256" key="1">
    <source>
        <dbReference type="ARBA" id="ARBA00004533"/>
    </source>
</evidence>
<proteinExistence type="inferred from homology"/>
<dbReference type="PANTHER" id="PTHR38831">
    <property type="entry name" value="TYPE II SECRETION SYSTEM PROTEIN K"/>
    <property type="match status" value="1"/>
</dbReference>
<dbReference type="PANTHER" id="PTHR38831:SF1">
    <property type="entry name" value="TYPE II SECRETION SYSTEM PROTEIN K-RELATED"/>
    <property type="match status" value="1"/>
</dbReference>
<organism evidence="14 15">
    <name type="scientific">Thalassovita mangrovi</name>
    <dbReference type="NCBI Taxonomy" id="2692236"/>
    <lineage>
        <taxon>Bacteria</taxon>
        <taxon>Pseudomonadati</taxon>
        <taxon>Pseudomonadota</taxon>
        <taxon>Alphaproteobacteria</taxon>
        <taxon>Rhodobacterales</taxon>
        <taxon>Roseobacteraceae</taxon>
        <taxon>Thalassovita</taxon>
    </lineage>
</organism>
<dbReference type="InterPro" id="IPR049179">
    <property type="entry name" value="T2SSK_SAM-like_2nd"/>
</dbReference>
<keyword evidence="8 11" id="KW-1133">Transmembrane helix</keyword>
<dbReference type="InterPro" id="IPR045584">
    <property type="entry name" value="Pilin-like"/>
</dbReference>
<protein>
    <recommendedName>
        <fullName evidence="10">Type II secretion system protein K</fullName>
    </recommendedName>
</protein>
<evidence type="ECO:0000313" key="15">
    <source>
        <dbReference type="Proteomes" id="UP000479043"/>
    </source>
</evidence>